<evidence type="ECO:0000313" key="2">
    <source>
        <dbReference type="EMBL" id="KOY13546.1"/>
    </source>
</evidence>
<keyword evidence="3" id="KW-1185">Reference proteome</keyword>
<keyword evidence="1" id="KW-0812">Transmembrane</keyword>
<protein>
    <submittedName>
        <fullName evidence="2">Uncharacterized protein</fullName>
    </submittedName>
</protein>
<keyword evidence="1" id="KW-1133">Transmembrane helix</keyword>
<evidence type="ECO:0000256" key="1">
    <source>
        <dbReference type="SAM" id="Phobius"/>
    </source>
</evidence>
<sequence>MMHLTRYLLKHYIRSQKYVAPVIFYIITMLLIYSYKPNPVADSYSVTAMLLFFGAAWLGLTVMNTEPAGQYQLLVLHAGSKRKVVFAQLICALIMQFGLTAITVLYPVVTGMFARLPSAGEWIMAWAGHLALSLLGLGLSVFFQKSYIPMLSRSMPPFIVVLLLALVQGSLSGHLPESMQWAVKVLPPAFYLVREMMLFEESKLGAVVLTTVWAILYSTVLLIIHIWLSGRRDLRS</sequence>
<name>A0A0M9BKX6_9BACL</name>
<feature type="transmembrane region" description="Helical" evidence="1">
    <location>
        <begin position="123"/>
        <end position="143"/>
    </location>
</feature>
<dbReference type="RefSeq" id="WP_053783870.1">
    <property type="nucleotide sequence ID" value="NZ_LITU01000081.1"/>
</dbReference>
<dbReference type="PATRIC" id="fig|1705561.3.peg.5895"/>
<organism evidence="2 3">
    <name type="scientific">Paenibacillus xylanivorans</name>
    <dbReference type="NCBI Taxonomy" id="1705561"/>
    <lineage>
        <taxon>Bacteria</taxon>
        <taxon>Bacillati</taxon>
        <taxon>Bacillota</taxon>
        <taxon>Bacilli</taxon>
        <taxon>Bacillales</taxon>
        <taxon>Paenibacillaceae</taxon>
        <taxon>Paenibacillus</taxon>
    </lineage>
</organism>
<feature type="transmembrane region" description="Helical" evidence="1">
    <location>
        <begin position="204"/>
        <end position="228"/>
    </location>
</feature>
<dbReference type="EMBL" id="LITU01000081">
    <property type="protein sequence ID" value="KOY13546.1"/>
    <property type="molecule type" value="Genomic_DNA"/>
</dbReference>
<keyword evidence="1" id="KW-0472">Membrane</keyword>
<dbReference type="OrthoDB" id="1936187at2"/>
<proteinExistence type="predicted"/>
<feature type="transmembrane region" description="Helical" evidence="1">
    <location>
        <begin position="41"/>
        <end position="63"/>
    </location>
</feature>
<feature type="transmembrane region" description="Helical" evidence="1">
    <location>
        <begin position="18"/>
        <end position="35"/>
    </location>
</feature>
<feature type="transmembrane region" description="Helical" evidence="1">
    <location>
        <begin position="155"/>
        <end position="175"/>
    </location>
</feature>
<dbReference type="Proteomes" id="UP000037688">
    <property type="component" value="Unassembled WGS sequence"/>
</dbReference>
<dbReference type="AlphaFoldDB" id="A0A0M9BKX6"/>
<evidence type="ECO:0000313" key="3">
    <source>
        <dbReference type="Proteomes" id="UP000037688"/>
    </source>
</evidence>
<accession>A0A0M9BKX6</accession>
<feature type="transmembrane region" description="Helical" evidence="1">
    <location>
        <begin position="84"/>
        <end position="108"/>
    </location>
</feature>
<reference evidence="2 3" key="1">
    <citation type="submission" date="2015-08" db="EMBL/GenBank/DDBJ databases">
        <title>Draft genome sequence of cellulolytic and xylanolytic Paenibacillus sp. A59, isolated from a decaying forest soil from Patagonia, Argentina.</title>
        <authorList>
            <person name="Ghio S."/>
            <person name="Caceres A.M."/>
            <person name="Talia P."/>
            <person name="Grasso D."/>
            <person name="Campos E."/>
        </authorList>
    </citation>
    <scope>NUCLEOTIDE SEQUENCE [LARGE SCALE GENOMIC DNA]</scope>
    <source>
        <strain evidence="2 3">A59</strain>
    </source>
</reference>
<comment type="caution">
    <text evidence="2">The sequence shown here is derived from an EMBL/GenBank/DDBJ whole genome shotgun (WGS) entry which is preliminary data.</text>
</comment>
<gene>
    <name evidence="2" type="ORF">AMS66_27990</name>
</gene>